<dbReference type="UniPathway" id="UPA00251">
    <property type="reaction ID" value="UER00322"/>
</dbReference>
<keyword evidence="6 11" id="KW-0560">Oxidoreductase</keyword>
<comment type="function">
    <text evidence="10 11">Involved in the heme biosynthesis. Catalyzes the aerobic oxidative decarboxylation of propionate groups of rings A and B of coproporphyrinogen-III to yield the vinyl groups in protoporphyrinogen-IX.</text>
</comment>
<reference evidence="13 14" key="1">
    <citation type="journal article" date="2015" name="Stand. Genomic Sci.">
        <title>Genomic Encyclopedia of Bacterial and Archaeal Type Strains, Phase III: the genomes of soil and plant-associated and newly described type strains.</title>
        <authorList>
            <person name="Whitman W.B."/>
            <person name="Woyke T."/>
            <person name="Klenk H.P."/>
            <person name="Zhou Y."/>
            <person name="Lilburn T.G."/>
            <person name="Beck B.J."/>
            <person name="De Vos P."/>
            <person name="Vandamme P."/>
            <person name="Eisen J.A."/>
            <person name="Garrity G."/>
            <person name="Hugenholtz P."/>
            <person name="Kyrpides N.C."/>
        </authorList>
    </citation>
    <scope>NUCLEOTIDE SEQUENCE [LARGE SCALE GENOMIC DNA]</scope>
    <source>
        <strain evidence="13 14">A3</strain>
    </source>
</reference>
<feature type="binding site" evidence="11">
    <location>
        <position position="132"/>
    </location>
    <ligand>
        <name>substrate</name>
    </ligand>
</feature>
<dbReference type="NCBIfam" id="NF003727">
    <property type="entry name" value="PRK05330.1"/>
    <property type="match status" value="1"/>
</dbReference>
<accession>A0A4R2IGI6</accession>
<dbReference type="AlphaFoldDB" id="A0A4R2IGI6"/>
<dbReference type="InterPro" id="IPR018375">
    <property type="entry name" value="Coprogen_oxidase_CS"/>
</dbReference>
<dbReference type="PROSITE" id="PS01021">
    <property type="entry name" value="COPROGEN_OXIDASE"/>
    <property type="match status" value="1"/>
</dbReference>
<comment type="caution">
    <text evidence="13">The sequence shown here is derived from an EMBL/GenBank/DDBJ whole genome shotgun (WGS) entry which is preliminary data.</text>
</comment>
<feature type="region of interest" description="Important for dimerization" evidence="11">
    <location>
        <begin position="282"/>
        <end position="317"/>
    </location>
</feature>
<dbReference type="SUPFAM" id="SSF102886">
    <property type="entry name" value="Coproporphyrinogen III oxidase"/>
    <property type="match status" value="1"/>
</dbReference>
<feature type="binding site" evidence="11">
    <location>
        <position position="146"/>
    </location>
    <ligand>
        <name>a divalent metal cation</name>
        <dbReference type="ChEBI" id="CHEBI:60240"/>
    </ligand>
</feature>
<dbReference type="HAMAP" id="MF_00333">
    <property type="entry name" value="Coprogen_oxidas"/>
    <property type="match status" value="1"/>
</dbReference>
<feature type="binding site" evidence="11">
    <location>
        <position position="217"/>
    </location>
    <ligand>
        <name>a divalent metal cation</name>
        <dbReference type="ChEBI" id="CHEBI:60240"/>
    </ligand>
</feature>
<comment type="subunit">
    <text evidence="4 11">Homodimer.</text>
</comment>
<comment type="cofactor">
    <cofactor evidence="11">
        <name>a divalent metal cation</name>
        <dbReference type="ChEBI" id="CHEBI:60240"/>
    </cofactor>
</comment>
<feature type="region of interest" description="Disordered" evidence="12">
    <location>
        <begin position="51"/>
        <end position="82"/>
    </location>
</feature>
<dbReference type="Proteomes" id="UP000294862">
    <property type="component" value="Unassembled WGS sequence"/>
</dbReference>
<name>A0A4R2IGI6_9GAMM</name>
<dbReference type="GO" id="GO:0006782">
    <property type="term" value="P:protoporphyrinogen IX biosynthetic process"/>
    <property type="evidence" value="ECO:0007669"/>
    <property type="project" value="UniProtKB-UniRule"/>
</dbReference>
<feature type="binding site" evidence="11">
    <location>
        <begin position="148"/>
        <end position="150"/>
    </location>
    <ligand>
        <name>substrate</name>
    </ligand>
</feature>
<evidence type="ECO:0000256" key="6">
    <source>
        <dbReference type="ARBA" id="ARBA00023002"/>
    </source>
</evidence>
<comment type="subcellular location">
    <subcellularLocation>
        <location evidence="1 11">Cytoplasm</location>
    </subcellularLocation>
</comment>
<keyword evidence="11" id="KW-0479">Metal-binding</keyword>
<organism evidence="13 14">
    <name type="scientific">Dokdonella fugitiva</name>
    <dbReference type="NCBI Taxonomy" id="328517"/>
    <lineage>
        <taxon>Bacteria</taxon>
        <taxon>Pseudomonadati</taxon>
        <taxon>Pseudomonadota</taxon>
        <taxon>Gammaproteobacteria</taxon>
        <taxon>Lysobacterales</taxon>
        <taxon>Rhodanobacteraceae</taxon>
        <taxon>Dokdonella</taxon>
    </lineage>
</organism>
<evidence type="ECO:0000256" key="9">
    <source>
        <dbReference type="ARBA" id="ARBA00049102"/>
    </source>
</evidence>
<evidence type="ECO:0000256" key="3">
    <source>
        <dbReference type="ARBA" id="ARBA00010644"/>
    </source>
</evidence>
<dbReference type="EMBL" id="SLWQ01000001">
    <property type="protein sequence ID" value="TCO43342.1"/>
    <property type="molecule type" value="Genomic_DNA"/>
</dbReference>
<evidence type="ECO:0000256" key="2">
    <source>
        <dbReference type="ARBA" id="ARBA00005168"/>
    </source>
</evidence>
<feature type="active site" description="Proton donor" evidence="11">
    <location>
        <position position="146"/>
    </location>
</feature>
<dbReference type="GO" id="GO:0046872">
    <property type="term" value="F:metal ion binding"/>
    <property type="evidence" value="ECO:0007669"/>
    <property type="project" value="UniProtKB-KW"/>
</dbReference>
<evidence type="ECO:0000256" key="12">
    <source>
        <dbReference type="SAM" id="MobiDB-lite"/>
    </source>
</evidence>
<sequence length="342" mass="38046">MVDPFIPHGDPAPEVRVDLVHAFLTGLQDRICEALEAADGSARFLEDAWRRGEAVPGSSPPPSAARDGDESGRPAAAAALSGGGRTRVLKQGAVFEQAGVNFSLVSGARLPPAASAHRPELAGAPWTALGVSLVVHPRNPYVPTTHMNVRYFEARPAQPGVDRNWWFGGGFDLTPYYPFDEDIVHWHTIARDAVAPFGDDVYPRWKQWCDEYFFLKHRNETRGVGGLFFDDLAAGGFDRCFGLTRSVGNAFLEAYLPLVARRKATPFGEREREFQLYRRGRYVEFNLVYDRGTLFGLQSGGRTESILMSLPPRVRFEYAYAPEPGSDEARLADYLRPRDWLA</sequence>
<dbReference type="InterPro" id="IPR001260">
    <property type="entry name" value="Coprogen_oxidase_aer"/>
</dbReference>
<dbReference type="GO" id="GO:0004109">
    <property type="term" value="F:coproporphyrinogen oxidase activity"/>
    <property type="evidence" value="ECO:0007669"/>
    <property type="project" value="UniProtKB-UniRule"/>
</dbReference>
<feature type="binding site" evidence="11">
    <location>
        <begin position="300"/>
        <end position="302"/>
    </location>
    <ligand>
        <name>substrate</name>
    </ligand>
</feature>
<keyword evidence="8 11" id="KW-0627">Porphyrin biosynthesis</keyword>
<evidence type="ECO:0000256" key="11">
    <source>
        <dbReference type="HAMAP-Rule" id="MF_00333"/>
    </source>
</evidence>
<dbReference type="PIRSF" id="PIRSF000166">
    <property type="entry name" value="Coproporphyri_ox"/>
    <property type="match status" value="1"/>
</dbReference>
<dbReference type="GO" id="GO:0005737">
    <property type="term" value="C:cytoplasm"/>
    <property type="evidence" value="ECO:0007669"/>
    <property type="project" value="UniProtKB-SubCell"/>
</dbReference>
<evidence type="ECO:0000256" key="8">
    <source>
        <dbReference type="ARBA" id="ARBA00023244"/>
    </source>
</evidence>
<dbReference type="FunFam" id="3.40.1500.10:FF:000001">
    <property type="entry name" value="Oxygen-dependent coproporphyrinogen-III oxidase"/>
    <property type="match status" value="1"/>
</dbReference>
<keyword evidence="7 11" id="KW-0350">Heme biosynthesis</keyword>
<feature type="binding site" evidence="11">
    <location>
        <position position="187"/>
    </location>
    <ligand>
        <name>a divalent metal cation</name>
        <dbReference type="ChEBI" id="CHEBI:60240"/>
    </ligand>
</feature>
<dbReference type="PANTHER" id="PTHR10755:SF0">
    <property type="entry name" value="OXYGEN-DEPENDENT COPROPORPHYRINOGEN-III OXIDASE, MITOCHONDRIAL"/>
    <property type="match status" value="1"/>
</dbReference>
<dbReference type="GO" id="GO:0042803">
    <property type="term" value="F:protein homodimerization activity"/>
    <property type="evidence" value="ECO:0007669"/>
    <property type="project" value="UniProtKB-UniRule"/>
</dbReference>
<evidence type="ECO:0000256" key="5">
    <source>
        <dbReference type="ARBA" id="ARBA00022490"/>
    </source>
</evidence>
<dbReference type="Pfam" id="PF01218">
    <property type="entry name" value="Coprogen_oxidas"/>
    <property type="match status" value="1"/>
</dbReference>
<keyword evidence="5 11" id="KW-0963">Cytoplasm</keyword>
<comment type="catalytic activity">
    <reaction evidence="9 11">
        <text>coproporphyrinogen III + O2 + 2 H(+) = protoporphyrinogen IX + 2 CO2 + 2 H2O</text>
        <dbReference type="Rhea" id="RHEA:18257"/>
        <dbReference type="ChEBI" id="CHEBI:15377"/>
        <dbReference type="ChEBI" id="CHEBI:15378"/>
        <dbReference type="ChEBI" id="CHEBI:15379"/>
        <dbReference type="ChEBI" id="CHEBI:16526"/>
        <dbReference type="ChEBI" id="CHEBI:57307"/>
        <dbReference type="ChEBI" id="CHEBI:57309"/>
        <dbReference type="EC" id="1.3.3.3"/>
    </reaction>
</comment>
<comment type="pathway">
    <text evidence="2 11">Porphyrin-containing compound metabolism; protoporphyrin-IX biosynthesis; protoporphyrinogen-IX from coproporphyrinogen-III (O2 route): step 1/1.</text>
</comment>
<evidence type="ECO:0000256" key="7">
    <source>
        <dbReference type="ARBA" id="ARBA00023133"/>
    </source>
</evidence>
<gene>
    <name evidence="11" type="primary">hemF</name>
    <name evidence="13" type="ORF">EV148_101766</name>
</gene>
<evidence type="ECO:0000256" key="10">
    <source>
        <dbReference type="ARBA" id="ARBA00059657"/>
    </source>
</evidence>
<dbReference type="RefSeq" id="WP_131993644.1">
    <property type="nucleotide sequence ID" value="NZ_JACGXM010000002.1"/>
</dbReference>
<dbReference type="OrthoDB" id="9777553at2"/>
<keyword evidence="14" id="KW-1185">Reference proteome</keyword>
<dbReference type="Gene3D" id="3.40.1500.10">
    <property type="entry name" value="Coproporphyrinogen III oxidase, aerobic"/>
    <property type="match status" value="1"/>
</dbReference>
<evidence type="ECO:0000313" key="13">
    <source>
        <dbReference type="EMBL" id="TCO43342.1"/>
    </source>
</evidence>
<dbReference type="InterPro" id="IPR036406">
    <property type="entry name" value="Coprogen_oxidase_aer_sf"/>
</dbReference>
<feature type="site" description="Important for dimerization" evidence="11">
    <location>
        <position position="217"/>
    </location>
</feature>
<comment type="similarity">
    <text evidence="3 11">Belongs to the aerobic coproporphyrinogen-III oxidase family.</text>
</comment>
<evidence type="ECO:0000256" key="4">
    <source>
        <dbReference type="ARBA" id="ARBA00011738"/>
    </source>
</evidence>
<feature type="binding site" evidence="11">
    <location>
        <position position="136"/>
    </location>
    <ligand>
        <name>a divalent metal cation</name>
        <dbReference type="ChEBI" id="CHEBI:60240"/>
    </ligand>
</feature>
<dbReference type="EC" id="1.3.3.3" evidence="11"/>
<evidence type="ECO:0000313" key="14">
    <source>
        <dbReference type="Proteomes" id="UP000294862"/>
    </source>
</evidence>
<proteinExistence type="inferred from homology"/>
<dbReference type="PRINTS" id="PR00073">
    <property type="entry name" value="COPRGNOXDASE"/>
</dbReference>
<dbReference type="PANTHER" id="PTHR10755">
    <property type="entry name" value="COPROPORPHYRINOGEN III OXIDASE, MITOCHONDRIAL"/>
    <property type="match status" value="1"/>
</dbReference>
<evidence type="ECO:0000256" key="1">
    <source>
        <dbReference type="ARBA" id="ARBA00004496"/>
    </source>
</evidence>
<protein>
    <recommendedName>
        <fullName evidence="11">Oxygen-dependent coproporphyrinogen-III oxidase</fullName>
        <shortName evidence="11">CPO</shortName>
        <shortName evidence="11">Coprogen oxidase</shortName>
        <shortName evidence="11">Coproporphyrinogenase</shortName>
        <ecNumber evidence="11">1.3.3.3</ecNumber>
    </recommendedName>
</protein>